<dbReference type="EMBL" id="CP017641">
    <property type="protein sequence ID" value="APZ95049.1"/>
    <property type="molecule type" value="Genomic_DNA"/>
</dbReference>
<dbReference type="AlphaFoldDB" id="A0A1P8WLX3"/>
<feature type="coiled-coil region" evidence="1">
    <location>
        <begin position="70"/>
        <end position="97"/>
    </location>
</feature>
<evidence type="ECO:0000256" key="1">
    <source>
        <dbReference type="SAM" id="Coils"/>
    </source>
</evidence>
<gene>
    <name evidence="2" type="ORF">Fuma_04701</name>
</gene>
<dbReference type="RefSeq" id="WP_077026268.1">
    <property type="nucleotide sequence ID" value="NZ_CP017641.1"/>
</dbReference>
<sequence>MNNVVGKMLIVLQLVFSILFMCFAGAAYSYMGQWREQSLQLQADLNVARQNTEDQISAKARDTKLLTDAKKEAEVARDNAVAELDAARLQAQTANAQLTAVMLERDKAMADAQVATSEASARVAEADAQKKEADSLRARIADLRRELQQKEDENLDAQGRLADAREKEDQLLGKVANLSDLLRLNDIDPRTAVPVGMVGRQVEKVDGYVKAAQRNQARTQELVKITIGSDDHIHTEMDITIYRDDKYICQARVIEVQPDSAICVVKEETRQGEIQVGDNVTTKL</sequence>
<evidence type="ECO:0000313" key="3">
    <source>
        <dbReference type="Proteomes" id="UP000187735"/>
    </source>
</evidence>
<keyword evidence="1" id="KW-0175">Coiled coil</keyword>
<name>A0A1P8WLX3_9PLAN</name>
<organism evidence="2 3">
    <name type="scientific">Fuerstiella marisgermanici</name>
    <dbReference type="NCBI Taxonomy" id="1891926"/>
    <lineage>
        <taxon>Bacteria</taxon>
        <taxon>Pseudomonadati</taxon>
        <taxon>Planctomycetota</taxon>
        <taxon>Planctomycetia</taxon>
        <taxon>Planctomycetales</taxon>
        <taxon>Planctomycetaceae</taxon>
        <taxon>Fuerstiella</taxon>
    </lineage>
</organism>
<protein>
    <submittedName>
        <fullName evidence="2">Uncharacterized protein</fullName>
    </submittedName>
</protein>
<proteinExistence type="predicted"/>
<reference evidence="2 3" key="1">
    <citation type="journal article" date="2016" name="Front. Microbiol.">
        <title>Fuerstia marisgermanicae gen. nov., sp. nov., an Unusual Member of the Phylum Planctomycetes from the German Wadden Sea.</title>
        <authorList>
            <person name="Kohn T."/>
            <person name="Heuer A."/>
            <person name="Jogler M."/>
            <person name="Vollmers J."/>
            <person name="Boedeker C."/>
            <person name="Bunk B."/>
            <person name="Rast P."/>
            <person name="Borchert D."/>
            <person name="Glockner I."/>
            <person name="Freese H.M."/>
            <person name="Klenk H.P."/>
            <person name="Overmann J."/>
            <person name="Kaster A.K."/>
            <person name="Rohde M."/>
            <person name="Wiegand S."/>
            <person name="Jogler C."/>
        </authorList>
    </citation>
    <scope>NUCLEOTIDE SEQUENCE [LARGE SCALE GENOMIC DNA]</scope>
    <source>
        <strain evidence="2 3">NH11</strain>
    </source>
</reference>
<dbReference type="KEGG" id="fmr:Fuma_04701"/>
<accession>A0A1P8WLX3</accession>
<feature type="coiled-coil region" evidence="1">
    <location>
        <begin position="126"/>
        <end position="181"/>
    </location>
</feature>
<keyword evidence="3" id="KW-1185">Reference proteome</keyword>
<dbReference type="OrthoDB" id="253764at2"/>
<dbReference type="STRING" id="1891926.Fuma_04701"/>
<dbReference type="Proteomes" id="UP000187735">
    <property type="component" value="Chromosome"/>
</dbReference>
<evidence type="ECO:0000313" key="2">
    <source>
        <dbReference type="EMBL" id="APZ95049.1"/>
    </source>
</evidence>